<accession>A0A812R5U4</accession>
<feature type="region of interest" description="Disordered" evidence="2">
    <location>
        <begin position="1116"/>
        <end position="1152"/>
    </location>
</feature>
<dbReference type="PANTHER" id="PTHR47447:SF17">
    <property type="entry name" value="OS12G0638900 PROTEIN"/>
    <property type="match status" value="1"/>
</dbReference>
<evidence type="ECO:0000256" key="2">
    <source>
        <dbReference type="SAM" id="MobiDB-lite"/>
    </source>
</evidence>
<name>A0A812R5U4_9DINO</name>
<evidence type="ECO:0000256" key="1">
    <source>
        <dbReference type="ARBA" id="ARBA00022737"/>
    </source>
</evidence>
<evidence type="ECO:0000313" key="4">
    <source>
        <dbReference type="EMBL" id="CAE7420059.1"/>
    </source>
</evidence>
<reference evidence="4" key="1">
    <citation type="submission" date="2021-02" db="EMBL/GenBank/DDBJ databases">
        <authorList>
            <person name="Dougan E. K."/>
            <person name="Rhodes N."/>
            <person name="Thang M."/>
            <person name="Chan C."/>
        </authorList>
    </citation>
    <scope>NUCLEOTIDE SEQUENCE</scope>
</reference>
<sequence>MAPRPARKAELLRLILRRKRQAPTGTDHEALRAIDLLRASGWLQTAKEFTIVLSSLTNMALWQKAGNTLHLMSSMRVEADAAARHAALSGSNWQLARSLLRIESSEKDINDAASLQARACASGASAQTWPQALGVLEQLAWMRVQSSIQVHTAVAGAFSARASWQLACEQVAVVAEIGPDPQFFTAVAGTCSKAGQWLHTLQLLKMAAVRHDVAVFGVVLHALAKGQQLEGLLSVLADFQNSRLRLNSAIVSAAVGAFGASALPASGGRQTWELGLCLMGQLRAARAAGERHQNTGGPDAMAYNSLLAAFDRSCKWELALLYGLGSSGLRESNLRPDVVTWTSAISSCRSVSGWQQMATMLLAMESSGVKHGPEATGAALDACSQAGVWDWAMRFYQVLQSSRVLLTEGPTSQSTLIYAMAISACEFSFRWSHALFLHELAASEGSASMATFNALTDCLGKSACWLRAQMALSGMQLQSFQPGDLALFAAARACGSRGQRQWEMATAFLARLRSSVSVDPAAYLNFQALRTVSACVGRVGFCCWTSYNRVLAYYWTSQLLACWNTARKEKIKGVLAAPLSVVEAFQNSWKALRLRGQILKDNGNGTFQYDSGEIELTVPSANLRLERLLSVWCVRCQTPDNFTEVSAEQNPRLLLHPCRHTRGGLPSAAAKPAVQTLARQDPEAAQDQRQEGIKGILVLNMPRFYLYLWVAKLVSQCQQRTPGVQAVDGNADVLDPSVVPPYRLWCIYAEGVDLAKLTSEQRAVPGSGKAESIFGRTAQPNAVWETLVPNRFNHSTISREHLKVVARSSSKHLGIPQVSFGVICLSQNSFFLNGKHMDRSTGEHALEHGDVLSLAAHPVSSPADSQKKVFVVFQFEVLGPSPAAAALPTARPSEEEEAPGPQQPTKGPFDDLDSQEELQRPPNGTVAGRWRASASAPAPSDALYALEVHGDEIRGWLPAEERQLFGCEPASEAASPWLRIGRFYQRGLWERILTDEVLKGGTLWGSIMAQDHFEILAIRKNNPRSSEPPDWRFKMRVLSAAGVTLNYSIVCTSGDERELGPSDTLTLKRPCARSTPLPTVGEGPDGQPMRGLHMTFIPLAGSLAQQALESETEFASFLEPEPGERPQLPELSDSETENSCHDRPGGSASALASAYPRAGALRPPTGVLPFNSESFDEADVFVAPRRMGPSCAYSKQELVHD</sequence>
<dbReference type="InterPro" id="IPR008984">
    <property type="entry name" value="SMAD_FHA_dom_sf"/>
</dbReference>
<keyword evidence="1" id="KW-0677">Repeat</keyword>
<dbReference type="Gene3D" id="1.25.40.10">
    <property type="entry name" value="Tetratricopeptide repeat domain"/>
    <property type="match status" value="2"/>
</dbReference>
<comment type="caution">
    <text evidence="4">The sequence shown here is derived from an EMBL/GenBank/DDBJ whole genome shotgun (WGS) entry which is preliminary data.</text>
</comment>
<organism evidence="4 5">
    <name type="scientific">Symbiodinium natans</name>
    <dbReference type="NCBI Taxonomy" id="878477"/>
    <lineage>
        <taxon>Eukaryota</taxon>
        <taxon>Sar</taxon>
        <taxon>Alveolata</taxon>
        <taxon>Dinophyceae</taxon>
        <taxon>Suessiales</taxon>
        <taxon>Symbiodiniaceae</taxon>
        <taxon>Symbiodinium</taxon>
    </lineage>
</organism>
<dbReference type="InterPro" id="IPR011990">
    <property type="entry name" value="TPR-like_helical_dom_sf"/>
</dbReference>
<dbReference type="AlphaFoldDB" id="A0A812R5U4"/>
<feature type="region of interest" description="Disordered" evidence="2">
    <location>
        <begin position="1058"/>
        <end position="1087"/>
    </location>
</feature>
<dbReference type="SUPFAM" id="SSF49879">
    <property type="entry name" value="SMAD/FHA domain"/>
    <property type="match status" value="1"/>
</dbReference>
<feature type="region of interest" description="Disordered" evidence="2">
    <location>
        <begin position="884"/>
        <end position="932"/>
    </location>
</feature>
<dbReference type="OrthoDB" id="441082at2759"/>
<dbReference type="PANTHER" id="PTHR47447">
    <property type="entry name" value="OS03G0856100 PROTEIN"/>
    <property type="match status" value="1"/>
</dbReference>
<dbReference type="EMBL" id="CAJNDS010002301">
    <property type="protein sequence ID" value="CAE7420059.1"/>
    <property type="molecule type" value="Genomic_DNA"/>
</dbReference>
<dbReference type="PROSITE" id="PS50006">
    <property type="entry name" value="FHA_DOMAIN"/>
    <property type="match status" value="1"/>
</dbReference>
<dbReference type="Pfam" id="PF00498">
    <property type="entry name" value="FHA"/>
    <property type="match status" value="1"/>
</dbReference>
<evidence type="ECO:0000313" key="5">
    <source>
        <dbReference type="Proteomes" id="UP000604046"/>
    </source>
</evidence>
<protein>
    <recommendedName>
        <fullName evidence="3">FHA domain-containing protein</fullName>
    </recommendedName>
</protein>
<dbReference type="Gene3D" id="2.60.200.20">
    <property type="match status" value="1"/>
</dbReference>
<evidence type="ECO:0000259" key="3">
    <source>
        <dbReference type="PROSITE" id="PS50006"/>
    </source>
</evidence>
<dbReference type="InterPro" id="IPR000253">
    <property type="entry name" value="FHA_dom"/>
</dbReference>
<feature type="domain" description="FHA" evidence="3">
    <location>
        <begin position="772"/>
        <end position="837"/>
    </location>
</feature>
<proteinExistence type="predicted"/>
<dbReference type="Proteomes" id="UP000604046">
    <property type="component" value="Unassembled WGS sequence"/>
</dbReference>
<keyword evidence="5" id="KW-1185">Reference proteome</keyword>
<gene>
    <name evidence="4" type="ORF">SNAT2548_LOCUS22843</name>
</gene>